<evidence type="ECO:0000256" key="3">
    <source>
        <dbReference type="ARBA" id="ARBA00022964"/>
    </source>
</evidence>
<evidence type="ECO:0000256" key="1">
    <source>
        <dbReference type="ARBA" id="ARBA00001962"/>
    </source>
</evidence>
<dbReference type="PROSITE" id="PS00711">
    <property type="entry name" value="LIPOXYGENASE_1"/>
    <property type="match status" value="1"/>
</dbReference>
<keyword evidence="4 6" id="KW-0560">Oxidoreductase</keyword>
<dbReference type="GO" id="GO:0046872">
    <property type="term" value="F:metal ion binding"/>
    <property type="evidence" value="ECO:0007669"/>
    <property type="project" value="UniProtKB-KW"/>
</dbReference>
<comment type="caution">
    <text evidence="8">The sequence shown here is derived from an EMBL/GenBank/DDBJ whole genome shotgun (WGS) entry which is preliminary data.</text>
</comment>
<organism evidence="8 9">
    <name type="scientific">Channa striata</name>
    <name type="common">Snakehead murrel</name>
    <name type="synonym">Ophicephalus striatus</name>
    <dbReference type="NCBI Taxonomy" id="64152"/>
    <lineage>
        <taxon>Eukaryota</taxon>
        <taxon>Metazoa</taxon>
        <taxon>Chordata</taxon>
        <taxon>Craniata</taxon>
        <taxon>Vertebrata</taxon>
        <taxon>Euteleostomi</taxon>
        <taxon>Actinopterygii</taxon>
        <taxon>Neopterygii</taxon>
        <taxon>Teleostei</taxon>
        <taxon>Neoteleostei</taxon>
        <taxon>Acanthomorphata</taxon>
        <taxon>Anabantaria</taxon>
        <taxon>Anabantiformes</taxon>
        <taxon>Channoidei</taxon>
        <taxon>Channidae</taxon>
        <taxon>Channa</taxon>
    </lineage>
</organism>
<dbReference type="SUPFAM" id="SSF48484">
    <property type="entry name" value="Lipoxigenase"/>
    <property type="match status" value="1"/>
</dbReference>
<dbReference type="PRINTS" id="PR00087">
    <property type="entry name" value="LIPOXYGENASE"/>
</dbReference>
<dbReference type="InterPro" id="IPR020833">
    <property type="entry name" value="LipOase_Fe_BS"/>
</dbReference>
<dbReference type="PROSITE" id="PS51393">
    <property type="entry name" value="LIPOXYGENASE_3"/>
    <property type="match status" value="1"/>
</dbReference>
<dbReference type="Pfam" id="PF00305">
    <property type="entry name" value="Lipoxygenase"/>
    <property type="match status" value="1"/>
</dbReference>
<sequence length="432" mass="49242">MIFSPEYVWKHWKDDAFFGYQFLNGVNPMMIRRCTALPSNLPVTDDMVFLHGQHSLAEEMKNGNIFLCDYKTLDGLQPNTINGKKQYLMAPLVLLHKTPDDKLVPIAIQLKQTPGDDNLIFFPTDSVYDLLLAKIFVRSANLHQVHQLNFHLLRTHLLAEVFAVSLLHNVSNMNPLFKLLVPHTRYTLQINVLARLNLISDPGLFTKITASGGEALITVLRRSMSSLTYSSLCIQENISERGLESVPNFYYKEDGFTLWKIIHRFVQGILKHYYKNDSEVQKDPEIQAWIGDIFKYGFLSQENTGIPQKFTTVDELVKFVTMVIFTCSAQHSAVNNGQGKSNESTILQTLPDVSITVQGMATMWLLSKQSFDSVPLGQYKEDYFTETTPRTLIEAFQEDLKQLSEDIQIRNETLENPYTYKDPAGIENSVAL</sequence>
<accession>A0AA88T4D4</accession>
<dbReference type="AlphaFoldDB" id="A0AA88T4D4"/>
<evidence type="ECO:0000256" key="2">
    <source>
        <dbReference type="ARBA" id="ARBA00022723"/>
    </source>
</evidence>
<dbReference type="GO" id="GO:0016702">
    <property type="term" value="F:oxidoreductase activity, acting on single donors with incorporation of molecular oxygen, incorporation of two atoms of oxygen"/>
    <property type="evidence" value="ECO:0007669"/>
    <property type="project" value="InterPro"/>
</dbReference>
<evidence type="ECO:0000256" key="5">
    <source>
        <dbReference type="ARBA" id="ARBA00023004"/>
    </source>
</evidence>
<proteinExistence type="inferred from homology"/>
<dbReference type="Gene3D" id="3.10.450.60">
    <property type="match status" value="1"/>
</dbReference>
<keyword evidence="2 6" id="KW-0479">Metal-binding</keyword>
<dbReference type="PANTHER" id="PTHR11771">
    <property type="entry name" value="LIPOXYGENASE"/>
    <property type="match status" value="1"/>
</dbReference>
<comment type="cofactor">
    <cofactor evidence="1 6">
        <name>Fe cation</name>
        <dbReference type="ChEBI" id="CHEBI:24875"/>
    </cofactor>
</comment>
<evidence type="ECO:0000256" key="4">
    <source>
        <dbReference type="ARBA" id="ARBA00023002"/>
    </source>
</evidence>
<evidence type="ECO:0000259" key="7">
    <source>
        <dbReference type="PROSITE" id="PS51393"/>
    </source>
</evidence>
<dbReference type="GO" id="GO:0034440">
    <property type="term" value="P:lipid oxidation"/>
    <property type="evidence" value="ECO:0007669"/>
    <property type="project" value="InterPro"/>
</dbReference>
<evidence type="ECO:0000313" key="8">
    <source>
        <dbReference type="EMBL" id="KAK2863536.1"/>
    </source>
</evidence>
<evidence type="ECO:0000256" key="6">
    <source>
        <dbReference type="RuleBase" id="RU003974"/>
    </source>
</evidence>
<evidence type="ECO:0000313" key="9">
    <source>
        <dbReference type="Proteomes" id="UP001187415"/>
    </source>
</evidence>
<feature type="domain" description="Lipoxygenase" evidence="7">
    <location>
        <begin position="1"/>
        <end position="432"/>
    </location>
</feature>
<keyword evidence="3 6" id="KW-0223">Dioxygenase</keyword>
<dbReference type="InterPro" id="IPR013819">
    <property type="entry name" value="LipOase_C"/>
</dbReference>
<dbReference type="Gene3D" id="1.20.245.10">
    <property type="entry name" value="Lipoxygenase-1, Domain 5"/>
    <property type="match status" value="2"/>
</dbReference>
<dbReference type="EMBL" id="JAUPFM010000001">
    <property type="protein sequence ID" value="KAK2863536.1"/>
    <property type="molecule type" value="Genomic_DNA"/>
</dbReference>
<dbReference type="InterPro" id="IPR000907">
    <property type="entry name" value="LipOase"/>
</dbReference>
<dbReference type="Proteomes" id="UP001187415">
    <property type="component" value="Unassembled WGS sequence"/>
</dbReference>
<name>A0AA88T4D4_CHASR</name>
<dbReference type="InterPro" id="IPR036226">
    <property type="entry name" value="LipOase_C_sf"/>
</dbReference>
<reference evidence="8" key="1">
    <citation type="submission" date="2023-07" db="EMBL/GenBank/DDBJ databases">
        <title>Chromosome-level Genome Assembly of Striped Snakehead (Channa striata).</title>
        <authorList>
            <person name="Liu H."/>
        </authorList>
    </citation>
    <scope>NUCLEOTIDE SEQUENCE</scope>
    <source>
        <strain evidence="8">Gz</strain>
        <tissue evidence="8">Muscle</tissue>
    </source>
</reference>
<gene>
    <name evidence="8" type="ORF">Q5P01_003069</name>
</gene>
<protein>
    <recommendedName>
        <fullName evidence="7">Lipoxygenase domain-containing protein</fullName>
    </recommendedName>
</protein>
<comment type="similarity">
    <text evidence="6">Belongs to the lipoxygenase family.</text>
</comment>
<keyword evidence="9" id="KW-1185">Reference proteome</keyword>
<keyword evidence="5 6" id="KW-0408">Iron</keyword>